<comment type="caution">
    <text evidence="3">The sequence shown here is derived from an EMBL/GenBank/DDBJ whole genome shotgun (WGS) entry which is preliminary data.</text>
</comment>
<feature type="region of interest" description="Disordered" evidence="1">
    <location>
        <begin position="174"/>
        <end position="199"/>
    </location>
</feature>
<feature type="domain" description="CHAD" evidence="2">
    <location>
        <begin position="2"/>
        <end position="301"/>
    </location>
</feature>
<evidence type="ECO:0000313" key="3">
    <source>
        <dbReference type="EMBL" id="GAA2139630.1"/>
    </source>
</evidence>
<dbReference type="EMBL" id="BAAAQB010000037">
    <property type="protein sequence ID" value="GAA2139630.1"/>
    <property type="molecule type" value="Genomic_DNA"/>
</dbReference>
<name>A0ABN2ZBB5_9MICC</name>
<evidence type="ECO:0000256" key="1">
    <source>
        <dbReference type="SAM" id="MobiDB-lite"/>
    </source>
</evidence>
<sequence>MATTTGDVLQAYLGQQLGELRRHGPGARAGQAEAIHQMRVAARRLRSLLATGRTLFAAGAADDIRTELQWISGVLGAARDPTVVQDRLRELLAEEPPGLVIGPAAERIDETLDASAAAGMENVIVALDGERYALLLGRLAEFVTAVPLTAKASRPPHKTVRKLVAKDEARLRRSVDGLAPRADGGPGIPSHAEAASRDEGLHEVRKSAKRLRYAAEFAATVAGKGDAKRLSRMALAARHIQTALGLHQDSVVAQTLLSELGRRAAGSGEPGFTFGRLHAREGQLAAQAEADFAKAWKKFPGPRDG</sequence>
<proteinExistence type="predicted"/>
<keyword evidence="4" id="KW-1185">Reference proteome</keyword>
<dbReference type="Pfam" id="PF05235">
    <property type="entry name" value="CHAD"/>
    <property type="match status" value="1"/>
</dbReference>
<dbReference type="Proteomes" id="UP001500102">
    <property type="component" value="Unassembled WGS sequence"/>
</dbReference>
<dbReference type="InterPro" id="IPR007899">
    <property type="entry name" value="CHAD_dom"/>
</dbReference>
<reference evidence="3 4" key="1">
    <citation type="journal article" date="2019" name="Int. J. Syst. Evol. Microbiol.">
        <title>The Global Catalogue of Microorganisms (GCM) 10K type strain sequencing project: providing services to taxonomists for standard genome sequencing and annotation.</title>
        <authorList>
            <consortium name="The Broad Institute Genomics Platform"/>
            <consortium name="The Broad Institute Genome Sequencing Center for Infectious Disease"/>
            <person name="Wu L."/>
            <person name="Ma J."/>
        </authorList>
    </citation>
    <scope>NUCLEOTIDE SEQUENCE [LARGE SCALE GENOMIC DNA]</scope>
    <source>
        <strain evidence="3 4">JCM 15921</strain>
    </source>
</reference>
<dbReference type="InterPro" id="IPR038186">
    <property type="entry name" value="CHAD_dom_sf"/>
</dbReference>
<evidence type="ECO:0000313" key="4">
    <source>
        <dbReference type="Proteomes" id="UP001500102"/>
    </source>
</evidence>
<dbReference type="RefSeq" id="WP_344366671.1">
    <property type="nucleotide sequence ID" value="NZ_BAAAQB010000037.1"/>
</dbReference>
<organism evidence="3 4">
    <name type="scientific">Arthrobacter humicola</name>
    <dbReference type="NCBI Taxonomy" id="409291"/>
    <lineage>
        <taxon>Bacteria</taxon>
        <taxon>Bacillati</taxon>
        <taxon>Actinomycetota</taxon>
        <taxon>Actinomycetes</taxon>
        <taxon>Micrococcales</taxon>
        <taxon>Micrococcaceae</taxon>
        <taxon>Arthrobacter</taxon>
    </lineage>
</organism>
<dbReference type="SMART" id="SM00880">
    <property type="entry name" value="CHAD"/>
    <property type="match status" value="1"/>
</dbReference>
<dbReference type="PROSITE" id="PS51708">
    <property type="entry name" value="CHAD"/>
    <property type="match status" value="1"/>
</dbReference>
<gene>
    <name evidence="3" type="ORF">GCM10009825_26760</name>
</gene>
<dbReference type="Gene3D" id="1.40.20.10">
    <property type="entry name" value="CHAD domain"/>
    <property type="match status" value="1"/>
</dbReference>
<protein>
    <recommendedName>
        <fullName evidence="2">CHAD domain-containing protein</fullName>
    </recommendedName>
</protein>
<dbReference type="PANTHER" id="PTHR39339">
    <property type="entry name" value="SLR1444 PROTEIN"/>
    <property type="match status" value="1"/>
</dbReference>
<dbReference type="PANTHER" id="PTHR39339:SF1">
    <property type="entry name" value="CHAD DOMAIN-CONTAINING PROTEIN"/>
    <property type="match status" value="1"/>
</dbReference>
<evidence type="ECO:0000259" key="2">
    <source>
        <dbReference type="PROSITE" id="PS51708"/>
    </source>
</evidence>
<accession>A0ABN2ZBB5</accession>